<organism evidence="4 5">
    <name type="scientific">Metasolibacillus meyeri</name>
    <dbReference type="NCBI Taxonomy" id="1071052"/>
    <lineage>
        <taxon>Bacteria</taxon>
        <taxon>Bacillati</taxon>
        <taxon>Bacillota</taxon>
        <taxon>Bacilli</taxon>
        <taxon>Bacillales</taxon>
        <taxon>Caryophanaceae</taxon>
        <taxon>Metasolibacillus</taxon>
    </lineage>
</organism>
<dbReference type="EMBL" id="JARSFG010000003">
    <property type="protein sequence ID" value="MEC1177100.1"/>
    <property type="molecule type" value="Genomic_DNA"/>
</dbReference>
<dbReference type="InterPro" id="IPR011032">
    <property type="entry name" value="GroES-like_sf"/>
</dbReference>
<reference evidence="4 5" key="1">
    <citation type="submission" date="2023-03" db="EMBL/GenBank/DDBJ databases">
        <title>Bacillus Genome Sequencing.</title>
        <authorList>
            <person name="Dunlap C."/>
        </authorList>
    </citation>
    <scope>NUCLEOTIDE SEQUENCE [LARGE SCALE GENOMIC DNA]</scope>
    <source>
        <strain evidence="4 5">B-59205</strain>
    </source>
</reference>
<dbReference type="GO" id="GO:0016651">
    <property type="term" value="F:oxidoreductase activity, acting on NAD(P)H"/>
    <property type="evidence" value="ECO:0007669"/>
    <property type="project" value="TreeGrafter"/>
</dbReference>
<dbReference type="PANTHER" id="PTHR48106:SF2">
    <property type="entry name" value="ZN2+-BINDING DEHYDROGENASE"/>
    <property type="match status" value="1"/>
</dbReference>
<dbReference type="Gene3D" id="3.90.180.10">
    <property type="entry name" value="Medium-chain alcohol dehydrogenases, catalytic domain"/>
    <property type="match status" value="1"/>
</dbReference>
<dbReference type="SUPFAM" id="SSF51735">
    <property type="entry name" value="NAD(P)-binding Rossmann-fold domains"/>
    <property type="match status" value="1"/>
</dbReference>
<dbReference type="Pfam" id="PF00107">
    <property type="entry name" value="ADH_zinc_N"/>
    <property type="match status" value="1"/>
</dbReference>
<dbReference type="Pfam" id="PF08240">
    <property type="entry name" value="ADH_N"/>
    <property type="match status" value="1"/>
</dbReference>
<dbReference type="InterPro" id="IPR013154">
    <property type="entry name" value="ADH-like_N"/>
</dbReference>
<keyword evidence="2" id="KW-0560">Oxidoreductase</keyword>
<evidence type="ECO:0000313" key="5">
    <source>
        <dbReference type="Proteomes" id="UP001344888"/>
    </source>
</evidence>
<dbReference type="Gene3D" id="3.40.50.720">
    <property type="entry name" value="NAD(P)-binding Rossmann-like Domain"/>
    <property type="match status" value="1"/>
</dbReference>
<gene>
    <name evidence="4" type="ORF">P9B03_01270</name>
</gene>
<dbReference type="SUPFAM" id="SSF50129">
    <property type="entry name" value="GroES-like"/>
    <property type="match status" value="1"/>
</dbReference>
<dbReference type="RefSeq" id="WP_326121323.1">
    <property type="nucleotide sequence ID" value="NZ_JARSFG010000003.1"/>
</dbReference>
<dbReference type="GO" id="GO:0070402">
    <property type="term" value="F:NADPH binding"/>
    <property type="evidence" value="ECO:0007669"/>
    <property type="project" value="TreeGrafter"/>
</dbReference>
<proteinExistence type="predicted"/>
<dbReference type="SMART" id="SM00829">
    <property type="entry name" value="PKS_ER"/>
    <property type="match status" value="1"/>
</dbReference>
<evidence type="ECO:0000256" key="2">
    <source>
        <dbReference type="ARBA" id="ARBA00023002"/>
    </source>
</evidence>
<dbReference type="Proteomes" id="UP001344888">
    <property type="component" value="Unassembled WGS sequence"/>
</dbReference>
<keyword evidence="1" id="KW-0521">NADP</keyword>
<evidence type="ECO:0000256" key="1">
    <source>
        <dbReference type="ARBA" id="ARBA00022857"/>
    </source>
</evidence>
<evidence type="ECO:0000313" key="4">
    <source>
        <dbReference type="EMBL" id="MEC1177100.1"/>
    </source>
</evidence>
<comment type="caution">
    <text evidence="4">The sequence shown here is derived from an EMBL/GenBank/DDBJ whole genome shotgun (WGS) entry which is preliminary data.</text>
</comment>
<dbReference type="AlphaFoldDB" id="A0AAW9NRP5"/>
<feature type="domain" description="Enoyl reductase (ER)" evidence="3">
    <location>
        <begin position="13"/>
        <end position="326"/>
    </location>
</feature>
<dbReference type="InterPro" id="IPR036291">
    <property type="entry name" value="NAD(P)-bd_dom_sf"/>
</dbReference>
<dbReference type="InterPro" id="IPR020843">
    <property type="entry name" value="ER"/>
</dbReference>
<dbReference type="InterPro" id="IPR013149">
    <property type="entry name" value="ADH-like_C"/>
</dbReference>
<keyword evidence="5" id="KW-1185">Reference proteome</keyword>
<sequence>MMNKYVIFHQFGKPQEVLEVHCAAAKPLARDEILVRMLARPINPSDLIPIRGSYAHRISLPTIPGYEGVGIVEEVGTAVSKSLIGQRVLPLRGEGTWQEYVKAPANLAIRVPQAIDNFTAAQMYINPVTAWVICTEILNLKPSDVLVVNACGSAIGHVFAQLSKVLGFRLIAITRNNIHTKQLLALGASDVICSEDAVRETVLTLTNGLGATAAIDSIGGTAGTELAFSLRPEGQFLTIGLLSGIQVDWTRIAKEAQVNAAIFHLRHWNKRISITHWQNTFQQLITLIERQQLTFMPATAEYNLVDVKEAVHHVETMKNRLGKVFLV</sequence>
<evidence type="ECO:0000259" key="3">
    <source>
        <dbReference type="SMART" id="SM00829"/>
    </source>
</evidence>
<dbReference type="CDD" id="cd05282">
    <property type="entry name" value="ETR_like"/>
    <property type="match status" value="1"/>
</dbReference>
<accession>A0AAW9NRP5</accession>
<dbReference type="PANTHER" id="PTHR48106">
    <property type="entry name" value="QUINONE OXIDOREDUCTASE PIG3-RELATED"/>
    <property type="match status" value="1"/>
</dbReference>
<protein>
    <submittedName>
        <fullName evidence="4">Zinc-dependent alcohol dehydrogenase family protein</fullName>
    </submittedName>
</protein>
<name>A0AAW9NRP5_9BACL</name>